<dbReference type="Proteomes" id="UP000236291">
    <property type="component" value="Unassembled WGS sequence"/>
</dbReference>
<reference evidence="2 3" key="2">
    <citation type="journal article" date="2017" name="Front. Plant Sci.">
        <title>Gene Classification and Mining of Molecular Markers Useful in Red Clover (Trifolium pratense) Breeding.</title>
        <authorList>
            <person name="Istvanek J."/>
            <person name="Dluhosova J."/>
            <person name="Dluhos P."/>
            <person name="Patkova L."/>
            <person name="Nedelnik J."/>
            <person name="Repkova J."/>
        </authorList>
    </citation>
    <scope>NUCLEOTIDE SEQUENCE [LARGE SCALE GENOMIC DNA]</scope>
    <source>
        <strain evidence="3">cv. Tatra</strain>
        <tissue evidence="2">Young leaves</tissue>
    </source>
</reference>
<protein>
    <submittedName>
        <fullName evidence="2">MADS-box transcription factor</fullName>
    </submittedName>
</protein>
<evidence type="ECO:0000313" key="3">
    <source>
        <dbReference type="Proteomes" id="UP000236291"/>
    </source>
</evidence>
<sequence>MSNKMSSIEACRIASMRELNDQLTQINSVLDIEKSYNGELIDMRKMFEVNYWCACPIDGMQKNQLELLKKELEELKKLVAEHVNRLVTLCCCLIRLTSTIGEKKKQKMDPLDFPDMRCIALFE</sequence>
<dbReference type="AlphaFoldDB" id="A0A2K3LSH3"/>
<gene>
    <name evidence="2" type="ORF">L195_g037486</name>
</gene>
<accession>A0A2K3LSH3</accession>
<name>A0A2K3LSH3_TRIPR</name>
<organism evidence="2 3">
    <name type="scientific">Trifolium pratense</name>
    <name type="common">Red clover</name>
    <dbReference type="NCBI Taxonomy" id="57577"/>
    <lineage>
        <taxon>Eukaryota</taxon>
        <taxon>Viridiplantae</taxon>
        <taxon>Streptophyta</taxon>
        <taxon>Embryophyta</taxon>
        <taxon>Tracheophyta</taxon>
        <taxon>Spermatophyta</taxon>
        <taxon>Magnoliopsida</taxon>
        <taxon>eudicotyledons</taxon>
        <taxon>Gunneridae</taxon>
        <taxon>Pentapetalae</taxon>
        <taxon>rosids</taxon>
        <taxon>fabids</taxon>
        <taxon>Fabales</taxon>
        <taxon>Fabaceae</taxon>
        <taxon>Papilionoideae</taxon>
        <taxon>50 kb inversion clade</taxon>
        <taxon>NPAAA clade</taxon>
        <taxon>Hologalegina</taxon>
        <taxon>IRL clade</taxon>
        <taxon>Trifolieae</taxon>
        <taxon>Trifolium</taxon>
    </lineage>
</organism>
<feature type="coiled-coil region" evidence="1">
    <location>
        <begin position="58"/>
        <end position="85"/>
    </location>
</feature>
<reference evidence="2 3" key="1">
    <citation type="journal article" date="2014" name="Am. J. Bot.">
        <title>Genome assembly and annotation for red clover (Trifolium pratense; Fabaceae).</title>
        <authorList>
            <person name="Istvanek J."/>
            <person name="Jaros M."/>
            <person name="Krenek A."/>
            <person name="Repkova J."/>
        </authorList>
    </citation>
    <scope>NUCLEOTIDE SEQUENCE [LARGE SCALE GENOMIC DNA]</scope>
    <source>
        <strain evidence="3">cv. Tatra</strain>
        <tissue evidence="2">Young leaves</tissue>
    </source>
</reference>
<dbReference type="EMBL" id="ASHM01039981">
    <property type="protein sequence ID" value="PNX81467.1"/>
    <property type="molecule type" value="Genomic_DNA"/>
</dbReference>
<keyword evidence="1" id="KW-0175">Coiled coil</keyword>
<evidence type="ECO:0000313" key="2">
    <source>
        <dbReference type="EMBL" id="PNX81467.1"/>
    </source>
</evidence>
<proteinExistence type="predicted"/>
<evidence type="ECO:0000256" key="1">
    <source>
        <dbReference type="SAM" id="Coils"/>
    </source>
</evidence>
<comment type="caution">
    <text evidence="2">The sequence shown here is derived from an EMBL/GenBank/DDBJ whole genome shotgun (WGS) entry which is preliminary data.</text>
</comment>